<feature type="domain" description="SF4 helicase" evidence="11">
    <location>
        <begin position="158"/>
        <end position="421"/>
    </location>
</feature>
<evidence type="ECO:0000256" key="3">
    <source>
        <dbReference type="ARBA" id="ARBA00022741"/>
    </source>
</evidence>
<reference evidence="12 13" key="1">
    <citation type="submission" date="2019-02" db="EMBL/GenBank/DDBJ databases">
        <authorList>
            <consortium name="Pathogen Informatics"/>
        </authorList>
    </citation>
    <scope>NUCLEOTIDE SEQUENCE [LARGE SCALE GENOMIC DNA]</scope>
    <source>
        <strain evidence="13">clo34</strain>
    </source>
</reference>
<dbReference type="Pfam" id="PF03796">
    <property type="entry name" value="DnaB_C"/>
    <property type="match status" value="1"/>
</dbReference>
<keyword evidence="8" id="KW-0413">Isomerase</keyword>
<evidence type="ECO:0000256" key="4">
    <source>
        <dbReference type="ARBA" id="ARBA00022801"/>
    </source>
</evidence>
<evidence type="ECO:0000256" key="2">
    <source>
        <dbReference type="ARBA" id="ARBA00022705"/>
    </source>
</evidence>
<comment type="caution">
    <text evidence="12">The sequence shown here is derived from an EMBL/GenBank/DDBJ whole genome shotgun (WGS) entry which is preliminary data.</text>
</comment>
<dbReference type="InterPro" id="IPR036185">
    <property type="entry name" value="DNA_heli_DnaB-like_N_sf"/>
</dbReference>
<evidence type="ECO:0000256" key="8">
    <source>
        <dbReference type="ARBA" id="ARBA00023235"/>
    </source>
</evidence>
<dbReference type="PANTHER" id="PTHR30153:SF2">
    <property type="entry name" value="REPLICATIVE DNA HELICASE"/>
    <property type="match status" value="1"/>
</dbReference>
<dbReference type="GO" id="GO:0006260">
    <property type="term" value="P:DNA replication"/>
    <property type="evidence" value="ECO:0007669"/>
    <property type="project" value="UniProtKB-KW"/>
</dbReference>
<evidence type="ECO:0000256" key="1">
    <source>
        <dbReference type="ARBA" id="ARBA00008428"/>
    </source>
</evidence>
<keyword evidence="5 12" id="KW-0347">Helicase</keyword>
<evidence type="ECO:0000256" key="6">
    <source>
        <dbReference type="ARBA" id="ARBA00022840"/>
    </source>
</evidence>
<keyword evidence="3" id="KW-0547">Nucleotide-binding</keyword>
<dbReference type="Gene3D" id="3.40.50.300">
    <property type="entry name" value="P-loop containing nucleotide triphosphate hydrolases"/>
    <property type="match status" value="1"/>
</dbReference>
<evidence type="ECO:0000259" key="11">
    <source>
        <dbReference type="PROSITE" id="PS51199"/>
    </source>
</evidence>
<evidence type="ECO:0000313" key="13">
    <source>
        <dbReference type="Proteomes" id="UP000411588"/>
    </source>
</evidence>
<dbReference type="Proteomes" id="UP000411588">
    <property type="component" value="Unassembled WGS sequence"/>
</dbReference>
<dbReference type="GO" id="GO:0003677">
    <property type="term" value="F:DNA binding"/>
    <property type="evidence" value="ECO:0007669"/>
    <property type="project" value="UniProtKB-KW"/>
</dbReference>
<keyword evidence="2" id="KW-0235">DNA replication</keyword>
<protein>
    <recommendedName>
        <fullName evidence="9">DNA 5'-3' helicase</fullName>
        <ecNumber evidence="9">5.6.2.3</ecNumber>
    </recommendedName>
</protein>
<comment type="similarity">
    <text evidence="1">Belongs to the helicase family. DnaB subfamily.</text>
</comment>
<dbReference type="RefSeq" id="WP_109277238.1">
    <property type="nucleotide sequence ID" value="NZ_CAADAN010000021.1"/>
</dbReference>
<evidence type="ECO:0000256" key="10">
    <source>
        <dbReference type="ARBA" id="ARBA00048954"/>
    </source>
</evidence>
<dbReference type="EMBL" id="CAADAN010000021">
    <property type="protein sequence ID" value="VFD36161.1"/>
    <property type="molecule type" value="Genomic_DNA"/>
</dbReference>
<proteinExistence type="inferred from homology"/>
<evidence type="ECO:0000256" key="9">
    <source>
        <dbReference type="ARBA" id="ARBA00044969"/>
    </source>
</evidence>
<organism evidence="12 13">
    <name type="scientific">Clostridioides difficile</name>
    <name type="common">Peptoclostridium difficile</name>
    <dbReference type="NCBI Taxonomy" id="1496"/>
    <lineage>
        <taxon>Bacteria</taxon>
        <taxon>Bacillati</taxon>
        <taxon>Bacillota</taxon>
        <taxon>Clostridia</taxon>
        <taxon>Peptostreptococcales</taxon>
        <taxon>Peptostreptococcaceae</taxon>
        <taxon>Clostridioides</taxon>
    </lineage>
</organism>
<comment type="catalytic activity">
    <reaction evidence="10">
        <text>ATP + H2O = ADP + phosphate + H(+)</text>
        <dbReference type="Rhea" id="RHEA:13065"/>
        <dbReference type="ChEBI" id="CHEBI:15377"/>
        <dbReference type="ChEBI" id="CHEBI:15378"/>
        <dbReference type="ChEBI" id="CHEBI:30616"/>
        <dbReference type="ChEBI" id="CHEBI:43474"/>
        <dbReference type="ChEBI" id="CHEBI:456216"/>
        <dbReference type="EC" id="5.6.2.3"/>
    </reaction>
</comment>
<evidence type="ECO:0000256" key="7">
    <source>
        <dbReference type="ARBA" id="ARBA00023125"/>
    </source>
</evidence>
<evidence type="ECO:0000256" key="5">
    <source>
        <dbReference type="ARBA" id="ARBA00022806"/>
    </source>
</evidence>
<name>A0AB74QIN9_CLODI</name>
<dbReference type="SUPFAM" id="SSF48024">
    <property type="entry name" value="N-terminal domain of DnaB helicase"/>
    <property type="match status" value="1"/>
</dbReference>
<dbReference type="Pfam" id="PF00772">
    <property type="entry name" value="DnaB"/>
    <property type="match status" value="1"/>
</dbReference>
<evidence type="ECO:0000313" key="12">
    <source>
        <dbReference type="EMBL" id="VFD36161.1"/>
    </source>
</evidence>
<dbReference type="InterPro" id="IPR007693">
    <property type="entry name" value="DNA_helicase_DnaB-like_N"/>
</dbReference>
<dbReference type="PANTHER" id="PTHR30153">
    <property type="entry name" value="REPLICATIVE DNA HELICASE DNAB"/>
    <property type="match status" value="1"/>
</dbReference>
<accession>A0AB74QIN9</accession>
<dbReference type="InterPro" id="IPR016136">
    <property type="entry name" value="DNA_helicase_N/primase_C"/>
</dbReference>
<dbReference type="GO" id="GO:0005829">
    <property type="term" value="C:cytosol"/>
    <property type="evidence" value="ECO:0007669"/>
    <property type="project" value="TreeGrafter"/>
</dbReference>
<keyword evidence="7" id="KW-0238">DNA-binding</keyword>
<keyword evidence="4 12" id="KW-0378">Hydrolase</keyword>
<dbReference type="InterPro" id="IPR027417">
    <property type="entry name" value="P-loop_NTPase"/>
</dbReference>
<dbReference type="AlphaFoldDB" id="A0AB74QIN9"/>
<dbReference type="EC" id="5.6.2.3" evidence="9"/>
<dbReference type="PROSITE" id="PS51199">
    <property type="entry name" value="SF4_HELICASE"/>
    <property type="match status" value="1"/>
</dbReference>
<dbReference type="GO" id="GO:0016787">
    <property type="term" value="F:hydrolase activity"/>
    <property type="evidence" value="ECO:0007669"/>
    <property type="project" value="UniProtKB-KW"/>
</dbReference>
<dbReference type="InterPro" id="IPR007694">
    <property type="entry name" value="DNA_helicase_DnaB-like_C"/>
</dbReference>
<dbReference type="SUPFAM" id="SSF52540">
    <property type="entry name" value="P-loop containing nucleoside triphosphate hydrolases"/>
    <property type="match status" value="1"/>
</dbReference>
<sequence>MNYSLEAEQNILGSFLINDSIGYKIRELKENDFYFESHKIILSCMKRIIDSNKPLDLLLLKNELEKIDRLVDVGGVSYITSLTTIVITTSNIDHYIKIIKEKLLKRQISELANELINNSNSDTSIDELIVDINDLKALVTTSNSVNNNYIDASKIKREKGVHKSIDTGFNKLNNMLDGFRYGTLTILTGKPASGKSTIVNQFIAEAIANKEKAFLYSGELPSFMAMDWFRKTVANDYHIKEYKSVYGGTYTDIPDYASELISDWIEDKFFLYDEDAISDEVNLLNTIEHLYLKKGVRFFVLDNLMTIKTGNKADKYERQEQIVSNLKNLAKKYNLVIVLVAHPRKNMGDMKPTMYDVSGASEIVNYADYILSTYRVIDEEEEADDTYLLILKNRITGKQNISFKMNFSERRKRLYTTSEELNRDYKYDVNKQYVQAEIPEDVF</sequence>
<dbReference type="Gene3D" id="1.10.860.10">
    <property type="entry name" value="DNAb Helicase, Chain A"/>
    <property type="match status" value="1"/>
</dbReference>
<dbReference type="GO" id="GO:0005524">
    <property type="term" value="F:ATP binding"/>
    <property type="evidence" value="ECO:0007669"/>
    <property type="project" value="UniProtKB-KW"/>
</dbReference>
<gene>
    <name evidence="12" type="primary">dnaB_2</name>
    <name evidence="12" type="ORF">SAMEA1402399_03870</name>
</gene>
<dbReference type="GO" id="GO:0043139">
    <property type="term" value="F:5'-3' DNA helicase activity"/>
    <property type="evidence" value="ECO:0007669"/>
    <property type="project" value="UniProtKB-EC"/>
</dbReference>
<keyword evidence="6" id="KW-0067">ATP-binding</keyword>